<dbReference type="Proteomes" id="UP001049200">
    <property type="component" value="Unassembled WGS sequence"/>
</dbReference>
<gene>
    <name evidence="1" type="ORF">KVG88_08725</name>
</gene>
<proteinExistence type="predicted"/>
<evidence type="ECO:0000313" key="1">
    <source>
        <dbReference type="EMBL" id="MBV4520144.1"/>
    </source>
</evidence>
<dbReference type="NCBIfam" id="TIGR03696">
    <property type="entry name" value="Rhs_assc_core"/>
    <property type="match status" value="1"/>
</dbReference>
<comment type="caution">
    <text evidence="1">The sequence shown here is derived from an EMBL/GenBank/DDBJ whole genome shotgun (WGS) entry which is preliminary data.</text>
</comment>
<reference evidence="1" key="1">
    <citation type="submission" date="2021-06" db="EMBL/GenBank/DDBJ databases">
        <title>Updating the genus Pseudomonas: Description of 43 new species and partition of the Pseudomonas putida group.</title>
        <authorList>
            <person name="Girard L."/>
            <person name="Lood C."/>
            <person name="Vandamme P."/>
            <person name="Rokni-Zadeh H."/>
            <person name="Van Noort V."/>
            <person name="Hofte M."/>
            <person name="Lavigne R."/>
            <person name="De Mot R."/>
        </authorList>
    </citation>
    <scope>NUCLEOTIDE SEQUENCE</scope>
    <source>
        <strain evidence="1">SWRI74</strain>
    </source>
</reference>
<organism evidence="1 2">
    <name type="scientific">Pseudomonas azerbaijanoccidentalis</name>
    <dbReference type="NCBI Taxonomy" id="2842347"/>
    <lineage>
        <taxon>Bacteria</taxon>
        <taxon>Pseudomonadati</taxon>
        <taxon>Pseudomonadota</taxon>
        <taxon>Gammaproteobacteria</taxon>
        <taxon>Pseudomonadales</taxon>
        <taxon>Pseudomonadaceae</taxon>
        <taxon>Pseudomonas</taxon>
    </lineage>
</organism>
<keyword evidence="2" id="KW-1185">Reference proteome</keyword>
<sequence length="293" mass="31633">MSIKTSLCYDALDRLVETTLLGEAPLRDFYSQDQLSTVVQGSLGFSIFRSANYLHAQMRLEASRRSTTLLVTDVNRSVLNEVHDAQHVPFGYMPYGYRHPVVGMNGLLAFNGERLNAMGHYLLGNGRRAFNPMLMCFNSPDQLSPFGRGGVNAFAYCKGDPINFNDPSGQFFQSILSALKIAQNVLRVGWKTYAVFVRPAQGGLYGVGVLASRAGYVTTAAGWGLQASGYSVGTTVSNVGAGLIGTGKSLKVAHKLITSVKGGKLSNSFKLRVRQLRGQAPSVDPEAGNIRSV</sequence>
<dbReference type="EMBL" id="JAHSTU010000002">
    <property type="protein sequence ID" value="MBV4520144.1"/>
    <property type="molecule type" value="Genomic_DNA"/>
</dbReference>
<evidence type="ECO:0000313" key="2">
    <source>
        <dbReference type="Proteomes" id="UP001049200"/>
    </source>
</evidence>
<protein>
    <submittedName>
        <fullName evidence="1">RHS repeat-associated core domain-containing protein</fullName>
    </submittedName>
</protein>
<name>A0ABS6QMH9_9PSED</name>
<accession>A0ABS6QMH9</accession>
<dbReference type="InterPro" id="IPR022385">
    <property type="entry name" value="Rhs_assc_core"/>
</dbReference>
<dbReference type="RefSeq" id="WP_217871105.1">
    <property type="nucleotide sequence ID" value="NZ_JAHSTU010000002.1"/>
</dbReference>